<keyword evidence="3" id="KW-1185">Reference proteome</keyword>
<dbReference type="AlphaFoldDB" id="V8NHT8"/>
<feature type="region of interest" description="Disordered" evidence="1">
    <location>
        <begin position="226"/>
        <end position="247"/>
    </location>
</feature>
<proteinExistence type="predicted"/>
<dbReference type="EMBL" id="AZIM01004170">
    <property type="protein sequence ID" value="ETE61107.1"/>
    <property type="molecule type" value="Genomic_DNA"/>
</dbReference>
<sequence length="420" mass="47332">MFDLKGAVWAWPGYKWPARCHWCWGHLWWPKHSASENRLPSCFQLQQLPATLCQQQRSSRGTIFAGRGPMGRSFTVSRVAPWASPKHPAGQICSPDLEFDTPDYFLTPSTHTQPEATFLGLDLALSCIEHKKRFFHPSPLYGRGEPGRARAGQFNPNYQEKAAASKPRPDFSDQRGGGGGGDLSLLEERHPPHLRCPSLEKPPRQEHHHKKKCMRLVSVYCSPAGTESAEGEREEKSLGGDQGQVRCTRGGGEKDADDFLIDQIGIFALDPDFKGIPEPTFSELPASSHPLSFPEQTFPRFHAIMVCSTFKNRMSLYSPHCRRCHDSLQHPESWELRGDEPSQHCLLFWTGAQLADKGGGGEGGREEGGGREREREREGGRETRGRELIIQIHNKKWRIAEEHFWPSPSTNSSGLTFFWK</sequence>
<evidence type="ECO:0000313" key="3">
    <source>
        <dbReference type="Proteomes" id="UP000018936"/>
    </source>
</evidence>
<gene>
    <name evidence="2" type="ORF">L345_13144</name>
</gene>
<feature type="non-terminal residue" evidence="2">
    <location>
        <position position="1"/>
    </location>
</feature>
<evidence type="ECO:0000313" key="2">
    <source>
        <dbReference type="EMBL" id="ETE61107.1"/>
    </source>
</evidence>
<accession>V8NHT8</accession>
<feature type="region of interest" description="Disordered" evidence="1">
    <location>
        <begin position="160"/>
        <end position="210"/>
    </location>
</feature>
<reference evidence="2 3" key="1">
    <citation type="journal article" date="2013" name="Proc. Natl. Acad. Sci. U.S.A.">
        <title>The king cobra genome reveals dynamic gene evolution and adaptation in the snake venom system.</title>
        <authorList>
            <person name="Vonk F.J."/>
            <person name="Casewell N.R."/>
            <person name="Henkel C.V."/>
            <person name="Heimberg A.M."/>
            <person name="Jansen H.J."/>
            <person name="McCleary R.J."/>
            <person name="Kerkkamp H.M."/>
            <person name="Vos R.A."/>
            <person name="Guerreiro I."/>
            <person name="Calvete J.J."/>
            <person name="Wuster W."/>
            <person name="Woods A.E."/>
            <person name="Logan J.M."/>
            <person name="Harrison R.A."/>
            <person name="Castoe T.A."/>
            <person name="de Koning A.P."/>
            <person name="Pollock D.D."/>
            <person name="Yandell M."/>
            <person name="Calderon D."/>
            <person name="Renjifo C."/>
            <person name="Currier R.B."/>
            <person name="Salgado D."/>
            <person name="Pla D."/>
            <person name="Sanz L."/>
            <person name="Hyder A.S."/>
            <person name="Ribeiro J.M."/>
            <person name="Arntzen J.W."/>
            <person name="van den Thillart G.E."/>
            <person name="Boetzer M."/>
            <person name="Pirovano W."/>
            <person name="Dirks R.P."/>
            <person name="Spaink H.P."/>
            <person name="Duboule D."/>
            <person name="McGlinn E."/>
            <person name="Kini R.M."/>
            <person name="Richardson M.K."/>
        </authorList>
    </citation>
    <scope>NUCLEOTIDE SEQUENCE</scope>
    <source>
        <tissue evidence="2">Blood</tissue>
    </source>
</reference>
<evidence type="ECO:0000256" key="1">
    <source>
        <dbReference type="SAM" id="MobiDB-lite"/>
    </source>
</evidence>
<feature type="compositionally biased region" description="Basic and acidic residues" evidence="1">
    <location>
        <begin position="363"/>
        <end position="386"/>
    </location>
</feature>
<dbReference type="Proteomes" id="UP000018936">
    <property type="component" value="Unassembled WGS sequence"/>
</dbReference>
<protein>
    <submittedName>
        <fullName evidence="2">Uncharacterized protein</fullName>
    </submittedName>
</protein>
<organism evidence="2 3">
    <name type="scientific">Ophiophagus hannah</name>
    <name type="common">King cobra</name>
    <name type="synonym">Naja hannah</name>
    <dbReference type="NCBI Taxonomy" id="8665"/>
    <lineage>
        <taxon>Eukaryota</taxon>
        <taxon>Metazoa</taxon>
        <taxon>Chordata</taxon>
        <taxon>Craniata</taxon>
        <taxon>Vertebrata</taxon>
        <taxon>Euteleostomi</taxon>
        <taxon>Lepidosauria</taxon>
        <taxon>Squamata</taxon>
        <taxon>Bifurcata</taxon>
        <taxon>Unidentata</taxon>
        <taxon>Episquamata</taxon>
        <taxon>Toxicofera</taxon>
        <taxon>Serpentes</taxon>
        <taxon>Colubroidea</taxon>
        <taxon>Elapidae</taxon>
        <taxon>Elapinae</taxon>
        <taxon>Ophiophagus</taxon>
    </lineage>
</organism>
<name>V8NHT8_OPHHA</name>
<comment type="caution">
    <text evidence="2">The sequence shown here is derived from an EMBL/GenBank/DDBJ whole genome shotgun (WGS) entry which is preliminary data.</text>
</comment>
<feature type="region of interest" description="Disordered" evidence="1">
    <location>
        <begin position="356"/>
        <end position="386"/>
    </location>
</feature>